<evidence type="ECO:0000256" key="6">
    <source>
        <dbReference type="ARBA" id="ARBA00022598"/>
    </source>
</evidence>
<evidence type="ECO:0000256" key="1">
    <source>
        <dbReference type="ARBA" id="ARBA00001936"/>
    </source>
</evidence>
<dbReference type="Proteomes" id="UP000229001">
    <property type="component" value="Unassembled WGS sequence"/>
</dbReference>
<dbReference type="SUPFAM" id="SSF52335">
    <property type="entry name" value="Methylglyoxal synthase-like"/>
    <property type="match status" value="1"/>
</dbReference>
<dbReference type="GO" id="GO:0006221">
    <property type="term" value="P:pyrimidine nucleotide biosynthetic process"/>
    <property type="evidence" value="ECO:0007669"/>
    <property type="project" value="UniProtKB-KW"/>
</dbReference>
<organism evidence="24 25">
    <name type="scientific">Candidatus Roizmanbacteria bacterium CG06_land_8_20_14_3_00_34_14</name>
    <dbReference type="NCBI Taxonomy" id="1974848"/>
    <lineage>
        <taxon>Bacteria</taxon>
        <taxon>Candidatus Roizmaniibacteriota</taxon>
    </lineage>
</organism>
<proteinExistence type="inferred from homology"/>
<feature type="domain" description="ATP-grasp" evidence="22">
    <location>
        <begin position="715"/>
        <end position="906"/>
    </location>
</feature>
<evidence type="ECO:0000256" key="7">
    <source>
        <dbReference type="ARBA" id="ARBA00022605"/>
    </source>
</evidence>
<evidence type="ECO:0000256" key="17">
    <source>
        <dbReference type="ARBA" id="ARBA00048816"/>
    </source>
</evidence>
<keyword evidence="11 20" id="KW-0067">ATP-binding</keyword>
<evidence type="ECO:0000256" key="10">
    <source>
        <dbReference type="ARBA" id="ARBA00022741"/>
    </source>
</evidence>
<evidence type="ECO:0000256" key="18">
    <source>
        <dbReference type="ARBA" id="ARBA00060037"/>
    </source>
</evidence>
<gene>
    <name evidence="24" type="ORF">COS77_02630</name>
</gene>
<keyword evidence="14" id="KW-0464">Manganese</keyword>
<dbReference type="InterPro" id="IPR005483">
    <property type="entry name" value="CPSase_dom"/>
</dbReference>
<dbReference type="GO" id="GO:0005737">
    <property type="term" value="C:cytoplasm"/>
    <property type="evidence" value="ECO:0007669"/>
    <property type="project" value="TreeGrafter"/>
</dbReference>
<evidence type="ECO:0000256" key="20">
    <source>
        <dbReference type="PROSITE-ProRule" id="PRU00409"/>
    </source>
</evidence>
<dbReference type="GO" id="GO:0046872">
    <property type="term" value="F:metal ion binding"/>
    <property type="evidence" value="ECO:0007669"/>
    <property type="project" value="UniProtKB-KW"/>
</dbReference>
<dbReference type="SUPFAM" id="SSF56059">
    <property type="entry name" value="Glutathione synthetase ATP-binding domain-like"/>
    <property type="match status" value="3"/>
</dbReference>
<dbReference type="Gene3D" id="3.30.1490.20">
    <property type="entry name" value="ATP-grasp fold, A domain"/>
    <property type="match status" value="1"/>
</dbReference>
<dbReference type="InterPro" id="IPR011761">
    <property type="entry name" value="ATP-grasp"/>
</dbReference>
<dbReference type="EC" id="6.3.4.16" evidence="15"/>
<dbReference type="SMART" id="SM00851">
    <property type="entry name" value="MGS"/>
    <property type="match status" value="1"/>
</dbReference>
<dbReference type="FunFam" id="3.40.50.20:FF:000001">
    <property type="entry name" value="Carbamoyl-phosphate synthase large chain"/>
    <property type="match status" value="1"/>
</dbReference>
<evidence type="ECO:0000256" key="11">
    <source>
        <dbReference type="ARBA" id="ARBA00022840"/>
    </source>
</evidence>
<dbReference type="PROSITE" id="PS00866">
    <property type="entry name" value="CPSASE_1"/>
    <property type="match status" value="1"/>
</dbReference>
<evidence type="ECO:0000313" key="25">
    <source>
        <dbReference type="Proteomes" id="UP000229001"/>
    </source>
</evidence>
<dbReference type="InterPro" id="IPR036897">
    <property type="entry name" value="CarbamoylP_synth_lsu_oligo_sf"/>
</dbReference>
<dbReference type="InterPro" id="IPR005480">
    <property type="entry name" value="CPSase_lsu_oligo"/>
</dbReference>
<dbReference type="PANTHER" id="PTHR11405:SF53">
    <property type="entry name" value="CARBAMOYL-PHOSPHATE SYNTHASE [AMMONIA], MITOCHONDRIAL"/>
    <property type="match status" value="1"/>
</dbReference>
<dbReference type="GO" id="GO:0005524">
    <property type="term" value="F:ATP binding"/>
    <property type="evidence" value="ECO:0007669"/>
    <property type="project" value="UniProtKB-UniRule"/>
</dbReference>
<dbReference type="PROSITE" id="PS50975">
    <property type="entry name" value="ATP_GRASP"/>
    <property type="match status" value="2"/>
</dbReference>
<evidence type="ECO:0000256" key="8">
    <source>
        <dbReference type="ARBA" id="ARBA00022723"/>
    </source>
</evidence>
<dbReference type="GO" id="GO:0004088">
    <property type="term" value="F:carbamoyl-phosphate synthase (glutamine-hydrolyzing) activity"/>
    <property type="evidence" value="ECO:0007669"/>
    <property type="project" value="UniProtKB-EC"/>
</dbReference>
<keyword evidence="8" id="KW-0479">Metal-binding</keyword>
<dbReference type="FunFam" id="1.10.1030.10:FF:000002">
    <property type="entry name" value="Carbamoyl-phosphate synthase large chain"/>
    <property type="match status" value="1"/>
</dbReference>
<evidence type="ECO:0000256" key="19">
    <source>
        <dbReference type="ARBA" id="ARBA00069524"/>
    </source>
</evidence>
<dbReference type="Gene3D" id="3.40.50.1380">
    <property type="entry name" value="Methylglyoxal synthase-like domain"/>
    <property type="match status" value="1"/>
</dbReference>
<evidence type="ECO:0000256" key="9">
    <source>
        <dbReference type="ARBA" id="ARBA00022737"/>
    </source>
</evidence>
<dbReference type="InterPro" id="IPR058047">
    <property type="entry name" value="CPSase_preATP-grasp"/>
</dbReference>
<comment type="pathway">
    <text evidence="2">Amino-acid biosynthesis; L-arginine biosynthesis; carbamoyl phosphate from bicarbonate: step 1/1.</text>
</comment>
<dbReference type="AlphaFoldDB" id="A0A2M7AUC5"/>
<comment type="cofactor">
    <cofactor evidence="1">
        <name>Mn(2+)</name>
        <dbReference type="ChEBI" id="CHEBI:29035"/>
    </cofactor>
</comment>
<evidence type="ECO:0000256" key="12">
    <source>
        <dbReference type="ARBA" id="ARBA00022842"/>
    </source>
</evidence>
<feature type="compositionally biased region" description="Polar residues" evidence="21">
    <location>
        <begin position="280"/>
        <end position="299"/>
    </location>
</feature>
<protein>
    <recommendedName>
        <fullName evidence="19">Carbamoyl phosphate synthase pyrimidine-specific large chain</fullName>
        <ecNumber evidence="15">6.3.4.16</ecNumber>
        <ecNumber evidence="4">6.3.5.5</ecNumber>
    </recommendedName>
</protein>
<dbReference type="SMART" id="SM01096">
    <property type="entry name" value="CPSase_L_D3"/>
    <property type="match status" value="1"/>
</dbReference>
<evidence type="ECO:0000256" key="5">
    <source>
        <dbReference type="ARBA" id="ARBA00022571"/>
    </source>
</evidence>
<feature type="domain" description="ATP-grasp" evidence="22">
    <location>
        <begin position="127"/>
        <end position="365"/>
    </location>
</feature>
<keyword evidence="10 20" id="KW-0547">Nucleotide-binding</keyword>
<evidence type="ECO:0000256" key="14">
    <source>
        <dbReference type="ARBA" id="ARBA00023211"/>
    </source>
</evidence>
<feature type="domain" description="MGS-like" evidence="23">
    <location>
        <begin position="967"/>
        <end position="1115"/>
    </location>
</feature>
<dbReference type="EC" id="6.3.5.5" evidence="4"/>
<comment type="catalytic activity">
    <reaction evidence="17">
        <text>hydrogencarbonate + L-glutamine + 2 ATP + H2O = carbamoyl phosphate + L-glutamate + 2 ADP + phosphate + 2 H(+)</text>
        <dbReference type="Rhea" id="RHEA:18633"/>
        <dbReference type="ChEBI" id="CHEBI:15377"/>
        <dbReference type="ChEBI" id="CHEBI:15378"/>
        <dbReference type="ChEBI" id="CHEBI:17544"/>
        <dbReference type="ChEBI" id="CHEBI:29985"/>
        <dbReference type="ChEBI" id="CHEBI:30616"/>
        <dbReference type="ChEBI" id="CHEBI:43474"/>
        <dbReference type="ChEBI" id="CHEBI:58228"/>
        <dbReference type="ChEBI" id="CHEBI:58359"/>
        <dbReference type="ChEBI" id="CHEBI:456216"/>
        <dbReference type="EC" id="6.3.5.5"/>
    </reaction>
</comment>
<dbReference type="GO" id="GO:0006526">
    <property type="term" value="P:L-arginine biosynthetic process"/>
    <property type="evidence" value="ECO:0007669"/>
    <property type="project" value="UniProtKB-KW"/>
</dbReference>
<dbReference type="FunFam" id="3.40.50.20:FF:000002">
    <property type="entry name" value="Carbamoyl-phosphate synthase large chain"/>
    <property type="match status" value="1"/>
</dbReference>
<evidence type="ECO:0000256" key="21">
    <source>
        <dbReference type="SAM" id="MobiDB-lite"/>
    </source>
</evidence>
<comment type="caution">
    <text evidence="24">The sequence shown here is derived from an EMBL/GenBank/DDBJ whole genome shotgun (WGS) entry which is preliminary data.</text>
</comment>
<dbReference type="Gene3D" id="1.10.1030.10">
    <property type="entry name" value="Carbamoyl-phosphate synthetase, large subunit oligomerisation domain"/>
    <property type="match status" value="1"/>
</dbReference>
<dbReference type="InterPro" id="IPR011607">
    <property type="entry name" value="MGS-like_dom"/>
</dbReference>
<keyword evidence="5" id="KW-0055">Arginine biosynthesis</keyword>
<dbReference type="FunFam" id="3.30.1490.20:FF:000001">
    <property type="entry name" value="Carbamoyl-phosphate synthase large chain"/>
    <property type="match status" value="1"/>
</dbReference>
<sequence>MKKILILGSGALKIGQAGEFDYSGSQAIKAFKEEKIETILINSNIATIQTSKELADKVYFLPVTTEFVERVIEKEKPDAIVLSFGGQTALNCGMELYKKGILKKYNVQVLGTPVSAIDLTEDREKFANHLRKIGISTPKSFAVTTIETGLKKAIEIGYPVMVRTGFSLGGQKSGVVENEKEFFSLAKEALAFSPQILVEKYFHHYKEIEYEVVRDLYDNCVTVCNMENFDPLGVHTGESIVVAPSQTLTNFEYHHLRQLSIKIVRSLGIVGECNVQFALNPNPKSENRNPKQTQNSNDKNSNRFDHSKFENSRIVSNFELRASNLDDHPVEYYVIEVNARLSRSSALASKATGYPLAYVAAKLILGKSLMEIKNQVTQIIQSFFEPALDYIVVKIPRWDMDKFKGTSEKIGSSMKSVGEIMAIGRTFEEAIQKGVRMLDIGVLGVTDNNFNLTTDEILAKIKQANSKRIFFITKALKLGITVQKIYELSGIDPWFLYRLQEIVKAEKEIVSVENKNFCSLQPEQLLRLKQLGFSDKKIGELIGKTEFEIRKLRNKWKLKPSIFQIDTMAGEFPAKTNYLYTTYNGGHHDVAPIGDKGVMVLGSGPYRIGSSVEFDWTCVNTALNLKKYGKKSIIINCNPETVSTDYDISDRLYFEEISFERVADIYEFENPSSVILSVGGQTPSNISKKIDKYGIKIIGTTATDIDKAEDRKKFSQLLDDLKIKQPVWNSFTEMEVALKFARDVGYPILVRPSYVLSGAAMSLCYNPIELKHFIEKASNINKKYPVTISKYMTNAREIEFDAVAEKGVVKVFAISNHIEHAGVHSGDATIVYPAERVRFFSGERMIEIARQLSKSLNITGPFNIQFMVKDNEVFVIELNLRASRTFPFISKVTGVNFAEVIVDSFFDKAKEQRIKYPNYVAVKAPQFSFARMEGADPALGVEMGSTGEVACFGDTAEEAYLKSLISTGLSLKNKSALISIGGDDFKLRFSESIWRLKNLGYTLYATKKTHLFLKTKGVRTKLVHKLYDKQSPTVIDLIEKRIVSLVINLSEDYNNEGSFKRVITDGYRIRRASIDNNIPLFTDLNSARFFVNALDRYNPPAGGKDLKIKSWDEYL</sequence>
<keyword evidence="7" id="KW-0028">Amino-acid biosynthesis</keyword>
<comment type="catalytic activity">
    <reaction evidence="16">
        <text>hydrogencarbonate + NH4(+) + 2 ATP = carbamoyl phosphate + 2 ADP + phosphate + 2 H(+)</text>
        <dbReference type="Rhea" id="RHEA:18029"/>
        <dbReference type="ChEBI" id="CHEBI:15378"/>
        <dbReference type="ChEBI" id="CHEBI:17544"/>
        <dbReference type="ChEBI" id="CHEBI:28938"/>
        <dbReference type="ChEBI" id="CHEBI:30616"/>
        <dbReference type="ChEBI" id="CHEBI:43474"/>
        <dbReference type="ChEBI" id="CHEBI:58228"/>
        <dbReference type="ChEBI" id="CHEBI:456216"/>
        <dbReference type="EC" id="6.3.4.16"/>
    </reaction>
</comment>
<reference evidence="25" key="1">
    <citation type="submission" date="2017-09" db="EMBL/GenBank/DDBJ databases">
        <title>Depth-based differentiation of microbial function through sediment-hosted aquifers and enrichment of novel symbionts in the deep terrestrial subsurface.</title>
        <authorList>
            <person name="Probst A.J."/>
            <person name="Ladd B."/>
            <person name="Jarett J.K."/>
            <person name="Geller-Mcgrath D.E."/>
            <person name="Sieber C.M.K."/>
            <person name="Emerson J.B."/>
            <person name="Anantharaman K."/>
            <person name="Thomas B.C."/>
            <person name="Malmstrom R."/>
            <person name="Stieglmeier M."/>
            <person name="Klingl A."/>
            <person name="Woyke T."/>
            <person name="Ryan C.M."/>
            <person name="Banfield J.F."/>
        </authorList>
    </citation>
    <scope>NUCLEOTIDE SEQUENCE [LARGE SCALE GENOMIC DNA]</scope>
</reference>
<dbReference type="FunFam" id="3.30.470.20:FF:000026">
    <property type="entry name" value="Carbamoyl-phosphate synthase large chain"/>
    <property type="match status" value="1"/>
</dbReference>
<dbReference type="SUPFAM" id="SSF52440">
    <property type="entry name" value="PreATP-grasp domain"/>
    <property type="match status" value="2"/>
</dbReference>
<feature type="region of interest" description="Disordered" evidence="21">
    <location>
        <begin position="280"/>
        <end position="306"/>
    </location>
</feature>
<dbReference type="InterPro" id="IPR005479">
    <property type="entry name" value="CPAse_ATP-bd"/>
</dbReference>
<keyword evidence="9" id="KW-0677">Repeat</keyword>
<dbReference type="Pfam" id="PF25596">
    <property type="entry name" value="CPSase_L_D1"/>
    <property type="match status" value="2"/>
</dbReference>
<dbReference type="Gene3D" id="3.30.470.20">
    <property type="entry name" value="ATP-grasp fold, B domain"/>
    <property type="match status" value="3"/>
</dbReference>
<dbReference type="GO" id="GO:0006541">
    <property type="term" value="P:glutamine metabolic process"/>
    <property type="evidence" value="ECO:0007669"/>
    <property type="project" value="TreeGrafter"/>
</dbReference>
<dbReference type="InterPro" id="IPR016185">
    <property type="entry name" value="PreATP-grasp_dom_sf"/>
</dbReference>
<evidence type="ECO:0000313" key="24">
    <source>
        <dbReference type="EMBL" id="PIU74234.1"/>
    </source>
</evidence>
<comment type="function">
    <text evidence="18">Small subunit of the glutamine-dependent carbamoyl phosphate synthetase (CPSase). CPSase catalyzes the formation of carbamoyl phosphate from the ammonia moiety of glutamine, carbonate, and phosphate donated by ATP, constituting the first step of the biosynthetic pathway leading to pyrimidine nucleotides. The large subunit (synthetase) binds the substrates ammonia (free or transferred from glutamine from the small subunit), hydrogencarbonate and ATP and carries out an ATP-coupled ligase reaction, activating hydrogencarbonate by forming carboxy phosphate which reacts with ammonia to form carbamoyl phosphate.</text>
</comment>
<evidence type="ECO:0000256" key="2">
    <source>
        <dbReference type="ARBA" id="ARBA00005077"/>
    </source>
</evidence>
<dbReference type="Pfam" id="PF02787">
    <property type="entry name" value="CPSase_L_D3"/>
    <property type="match status" value="1"/>
</dbReference>
<evidence type="ECO:0000256" key="16">
    <source>
        <dbReference type="ARBA" id="ARBA00047359"/>
    </source>
</evidence>
<keyword evidence="13" id="KW-0665">Pyrimidine biosynthesis</keyword>
<evidence type="ECO:0000259" key="22">
    <source>
        <dbReference type="PROSITE" id="PS50975"/>
    </source>
</evidence>
<dbReference type="EMBL" id="PEVZ01000042">
    <property type="protein sequence ID" value="PIU74234.1"/>
    <property type="molecule type" value="Genomic_DNA"/>
</dbReference>
<dbReference type="GO" id="GO:0004087">
    <property type="term" value="F:carbamoyl-phosphate synthase (ammonia) activity"/>
    <property type="evidence" value="ECO:0007669"/>
    <property type="project" value="UniProtKB-EC"/>
</dbReference>
<dbReference type="InterPro" id="IPR013815">
    <property type="entry name" value="ATP_grasp_subdomain_1"/>
</dbReference>
<dbReference type="Pfam" id="PF02142">
    <property type="entry name" value="MGS"/>
    <property type="match status" value="1"/>
</dbReference>
<accession>A0A2M7AUC5</accession>
<dbReference type="PROSITE" id="PS00867">
    <property type="entry name" value="CPSASE_2"/>
    <property type="match status" value="2"/>
</dbReference>
<dbReference type="InterPro" id="IPR036914">
    <property type="entry name" value="MGS-like_dom_sf"/>
</dbReference>
<dbReference type="NCBIfam" id="NF003671">
    <property type="entry name" value="PRK05294.1"/>
    <property type="match status" value="1"/>
</dbReference>
<dbReference type="SUPFAM" id="SSF48108">
    <property type="entry name" value="Carbamoyl phosphate synthetase, large subunit connection domain"/>
    <property type="match status" value="1"/>
</dbReference>
<evidence type="ECO:0000259" key="23">
    <source>
        <dbReference type="PROSITE" id="PS51855"/>
    </source>
</evidence>
<evidence type="ECO:0000256" key="13">
    <source>
        <dbReference type="ARBA" id="ARBA00022975"/>
    </source>
</evidence>
<keyword evidence="6" id="KW-0436">Ligase</keyword>
<dbReference type="PANTHER" id="PTHR11405">
    <property type="entry name" value="CARBAMOYLTRANSFERASE FAMILY MEMBER"/>
    <property type="match status" value="1"/>
</dbReference>
<dbReference type="PROSITE" id="PS51855">
    <property type="entry name" value="MGS"/>
    <property type="match status" value="1"/>
</dbReference>
<dbReference type="PRINTS" id="PR00098">
    <property type="entry name" value="CPSASE"/>
</dbReference>
<dbReference type="Pfam" id="PF02786">
    <property type="entry name" value="CPSase_L_D2"/>
    <property type="match status" value="3"/>
</dbReference>
<dbReference type="Gene3D" id="3.40.50.20">
    <property type="match status" value="2"/>
</dbReference>
<comment type="similarity">
    <text evidence="3">Belongs to the CarB family.</text>
</comment>
<keyword evidence="12" id="KW-0460">Magnesium</keyword>
<evidence type="ECO:0000256" key="4">
    <source>
        <dbReference type="ARBA" id="ARBA00012738"/>
    </source>
</evidence>
<evidence type="ECO:0000256" key="15">
    <source>
        <dbReference type="ARBA" id="ARBA00044063"/>
    </source>
</evidence>
<name>A0A2M7AUC5_9BACT</name>
<evidence type="ECO:0000256" key="3">
    <source>
        <dbReference type="ARBA" id="ARBA00009799"/>
    </source>
</evidence>